<dbReference type="InterPro" id="IPR050789">
    <property type="entry name" value="Diverse_Enzym_Activities"/>
</dbReference>
<dbReference type="SUPFAM" id="SSF56601">
    <property type="entry name" value="beta-lactamase/transpeptidase-like"/>
    <property type="match status" value="1"/>
</dbReference>
<gene>
    <name evidence="1" type="ORF">ACHE_20658A</name>
</gene>
<evidence type="ECO:0000313" key="2">
    <source>
        <dbReference type="Proteomes" id="UP000637239"/>
    </source>
</evidence>
<sequence length="133" mass="14515">MALLLNKGACPRTKRQILKPETVNQMLTNQIPSYPIYHNTPSKSAKPELANDCPVLPKAGNPSNGWGLTFALSHQENPETGRAAGSASWEGLANLFWFADRTNGVAIIVGTQILPYGGEYRHISSDDSFGRFD</sequence>
<dbReference type="Gene3D" id="3.40.710.10">
    <property type="entry name" value="DD-peptidase/beta-lactamase superfamily"/>
    <property type="match status" value="1"/>
</dbReference>
<dbReference type="PANTHER" id="PTHR43283:SF3">
    <property type="entry name" value="BETA-LACTAMASE FAMILY PROTEIN (AFU_ORTHOLOGUE AFUA_5G07500)"/>
    <property type="match status" value="1"/>
</dbReference>
<reference evidence="1" key="1">
    <citation type="submission" date="2021-01" db="EMBL/GenBank/DDBJ databases">
        <authorList>
            <consortium name="Aspergillus chevalieri M1 genome sequencing consortium"/>
            <person name="Kazuki M."/>
            <person name="Futagami T."/>
        </authorList>
    </citation>
    <scope>NUCLEOTIDE SEQUENCE</scope>
    <source>
        <strain evidence="1">M1</strain>
    </source>
</reference>
<reference evidence="1" key="2">
    <citation type="submission" date="2021-02" db="EMBL/GenBank/DDBJ databases">
        <title>Aspergillus chevalieri M1 genome sequence.</title>
        <authorList>
            <person name="Kadooka C."/>
            <person name="Mori K."/>
            <person name="Futagami T."/>
        </authorList>
    </citation>
    <scope>NUCLEOTIDE SEQUENCE</scope>
    <source>
        <strain evidence="1">M1</strain>
    </source>
</reference>
<dbReference type="AlphaFoldDB" id="A0A7R7VI78"/>
<dbReference type="EMBL" id="AP024417">
    <property type="protein sequence ID" value="BCR85200.1"/>
    <property type="molecule type" value="Genomic_DNA"/>
</dbReference>
<accession>A0A7R7VI78</accession>
<dbReference type="KEGG" id="ache:ACHE_20658A"/>
<keyword evidence="2" id="KW-1185">Reference proteome</keyword>
<dbReference type="InterPro" id="IPR012338">
    <property type="entry name" value="Beta-lactam/transpept-like"/>
</dbReference>
<protein>
    <submittedName>
        <fullName evidence="1">Uncharacterized protein</fullName>
    </submittedName>
</protein>
<dbReference type="RefSeq" id="XP_043133722.1">
    <property type="nucleotide sequence ID" value="XM_043284985.1"/>
</dbReference>
<dbReference type="PANTHER" id="PTHR43283">
    <property type="entry name" value="BETA-LACTAMASE-RELATED"/>
    <property type="match status" value="1"/>
</dbReference>
<organism evidence="1 2">
    <name type="scientific">Aspergillus chevalieri</name>
    <name type="common">Eurotium chevalieri</name>
    <dbReference type="NCBI Taxonomy" id="182096"/>
    <lineage>
        <taxon>Eukaryota</taxon>
        <taxon>Fungi</taxon>
        <taxon>Dikarya</taxon>
        <taxon>Ascomycota</taxon>
        <taxon>Pezizomycotina</taxon>
        <taxon>Eurotiomycetes</taxon>
        <taxon>Eurotiomycetidae</taxon>
        <taxon>Eurotiales</taxon>
        <taxon>Aspergillaceae</taxon>
        <taxon>Aspergillus</taxon>
        <taxon>Aspergillus subgen. Aspergillus</taxon>
    </lineage>
</organism>
<evidence type="ECO:0000313" key="1">
    <source>
        <dbReference type="EMBL" id="BCR85200.1"/>
    </source>
</evidence>
<proteinExistence type="predicted"/>
<dbReference type="Proteomes" id="UP000637239">
    <property type="component" value="Chromosome 2"/>
</dbReference>
<name>A0A7R7VI78_ASPCH</name>
<dbReference type="GeneID" id="66979559"/>